<evidence type="ECO:0000313" key="1">
    <source>
        <dbReference type="EMBL" id="AEP01092.1"/>
    </source>
</evidence>
<organism evidence="1 2">
    <name type="scientific">Heyndrickxia coagulans 36D1</name>
    <dbReference type="NCBI Taxonomy" id="345219"/>
    <lineage>
        <taxon>Bacteria</taxon>
        <taxon>Bacillati</taxon>
        <taxon>Bacillota</taxon>
        <taxon>Bacilli</taxon>
        <taxon>Bacillales</taxon>
        <taxon>Bacillaceae</taxon>
        <taxon>Heyndrickxia</taxon>
    </lineage>
</organism>
<reference evidence="1 2" key="1">
    <citation type="journal article" date="2011" name="Stand. Genomic Sci.">
        <title>Complete Genome Sequence of a thermotolerant sporogenic lactic acid bacterium, Bacillus coagulans strain 36D1.</title>
        <authorList>
            <person name="Rhee M.S."/>
            <person name="Moritz B.E."/>
            <person name="Xie G."/>
            <person name="Glavina Del Rio T."/>
            <person name="Dalin E."/>
            <person name="Tice H."/>
            <person name="Bruce D."/>
            <person name="Goodwin L."/>
            <person name="Chertkov O."/>
            <person name="Brettin T."/>
            <person name="Han C."/>
            <person name="Detter C."/>
            <person name="Pitluck S."/>
            <person name="Land M.L."/>
            <person name="Patel M."/>
            <person name="Ou M."/>
            <person name="Harbrucker R."/>
            <person name="Ingram L.O."/>
            <person name="Shanmugam K.T."/>
        </authorList>
    </citation>
    <scope>NUCLEOTIDE SEQUENCE [LARGE SCALE GENOMIC DNA]</scope>
    <source>
        <strain evidence="1 2">36D1</strain>
    </source>
</reference>
<dbReference type="Proteomes" id="UP000009283">
    <property type="component" value="Chromosome"/>
</dbReference>
<protein>
    <submittedName>
        <fullName evidence="1">Uncharacterized protein</fullName>
    </submittedName>
</protein>
<evidence type="ECO:0000313" key="2">
    <source>
        <dbReference type="Proteomes" id="UP000009283"/>
    </source>
</evidence>
<dbReference type="AlphaFoldDB" id="G2TLK8"/>
<dbReference type="HOGENOM" id="CLU_2912680_0_0_9"/>
<dbReference type="EMBL" id="CP003056">
    <property type="protein sequence ID" value="AEP01092.1"/>
    <property type="molecule type" value="Genomic_DNA"/>
</dbReference>
<gene>
    <name evidence="1" type="ORF">Bcoa_1905</name>
</gene>
<accession>G2TLK8</accession>
<dbReference type="KEGG" id="bag:Bcoa_1905"/>
<proteinExistence type="predicted"/>
<name>G2TLK8_HEYCO</name>
<sequence>MHVRDSRKMRRNFKINFFYDTSQSINFLLQEDPNILGAFYFQSSCKLKKISNAHYFTLINE</sequence>